<evidence type="ECO:0000313" key="2">
    <source>
        <dbReference type="Proteomes" id="UP000182190"/>
    </source>
</evidence>
<evidence type="ECO:0000313" key="1">
    <source>
        <dbReference type="EMBL" id="VXD24752.1"/>
    </source>
</evidence>
<name>A0A7Z9BXW3_9CYAN</name>
<reference evidence="1" key="1">
    <citation type="submission" date="2019-10" db="EMBL/GenBank/DDBJ databases">
        <authorList>
            <consortium name="Genoscope - CEA"/>
            <person name="William W."/>
        </authorList>
    </citation>
    <scope>NUCLEOTIDE SEQUENCE [LARGE SCALE GENOMIC DNA]</scope>
    <source>
        <strain evidence="1">BBR_PRJEB10994</strain>
    </source>
</reference>
<gene>
    <name evidence="1" type="ORF">PL9631_890012</name>
</gene>
<organism evidence="1 2">
    <name type="scientific">Planktothrix paucivesiculata PCC 9631</name>
    <dbReference type="NCBI Taxonomy" id="671071"/>
    <lineage>
        <taxon>Bacteria</taxon>
        <taxon>Bacillati</taxon>
        <taxon>Cyanobacteriota</taxon>
        <taxon>Cyanophyceae</taxon>
        <taxon>Oscillatoriophycideae</taxon>
        <taxon>Oscillatoriales</taxon>
        <taxon>Microcoleaceae</taxon>
        <taxon>Planktothrix</taxon>
    </lineage>
</organism>
<dbReference type="Proteomes" id="UP000182190">
    <property type="component" value="Unassembled WGS sequence"/>
</dbReference>
<proteinExistence type="predicted"/>
<dbReference type="AlphaFoldDB" id="A0A7Z9BXW3"/>
<accession>A0A7Z9BXW3</accession>
<protein>
    <submittedName>
        <fullName evidence="1">Uncharacterized protein</fullName>
    </submittedName>
</protein>
<comment type="caution">
    <text evidence="1">The sequence shown here is derived from an EMBL/GenBank/DDBJ whole genome shotgun (WGS) entry which is preliminary data.</text>
</comment>
<keyword evidence="2" id="KW-1185">Reference proteome</keyword>
<sequence length="39" mass="4477">MIEAEKIKAGRFILATNILDKKEVSNENRTYAVTLYVAY</sequence>
<dbReference type="EMBL" id="CZCS02000233">
    <property type="protein sequence ID" value="VXD24752.1"/>
    <property type="molecule type" value="Genomic_DNA"/>
</dbReference>